<dbReference type="GeneID" id="9056079"/>
<dbReference type="GO" id="GO:0042073">
    <property type="term" value="P:intraciliary transport"/>
    <property type="evidence" value="ECO:0007669"/>
    <property type="project" value="TreeGrafter"/>
</dbReference>
<dbReference type="Proteomes" id="UP000007800">
    <property type="component" value="Unassembled WGS sequence"/>
</dbReference>
<dbReference type="GO" id="GO:0120170">
    <property type="term" value="F:intraciliary transport particle B binding"/>
    <property type="evidence" value="ECO:0007669"/>
    <property type="project" value="TreeGrafter"/>
</dbReference>
<sequence>MPAMKCGYTPGLAYNIAYTHFQEEEYEEAAQLISDIIERGVKEHPELAIGINAR</sequence>
<evidence type="ECO:0000313" key="4">
    <source>
        <dbReference type="Proteomes" id="UP000007800"/>
    </source>
</evidence>
<dbReference type="InParanoid" id="C5KRD0"/>
<dbReference type="EMBL" id="GG675788">
    <property type="protein sequence ID" value="EER12963.1"/>
    <property type="molecule type" value="Genomic_DNA"/>
</dbReference>
<dbReference type="GO" id="GO:0030992">
    <property type="term" value="C:intraciliary transport particle B"/>
    <property type="evidence" value="ECO:0007669"/>
    <property type="project" value="TreeGrafter"/>
</dbReference>
<dbReference type="RefSeq" id="XP_002781168.1">
    <property type="nucleotide sequence ID" value="XM_002781122.1"/>
</dbReference>
<evidence type="ECO:0000256" key="2">
    <source>
        <dbReference type="ARBA" id="ARBA00022803"/>
    </source>
</evidence>
<evidence type="ECO:0000256" key="1">
    <source>
        <dbReference type="ARBA" id="ARBA00022737"/>
    </source>
</evidence>
<dbReference type="PANTHER" id="PTHR20931">
    <property type="entry name" value="TETRATRICOPEPTIDE REPEAT PROTEIN 30"/>
    <property type="match status" value="1"/>
</dbReference>
<keyword evidence="2" id="KW-0802">TPR repeat</keyword>
<keyword evidence="4" id="KW-1185">Reference proteome</keyword>
<dbReference type="InterPro" id="IPR039941">
    <property type="entry name" value="TT30"/>
</dbReference>
<accession>C5KRD0</accession>
<feature type="non-terminal residue" evidence="3">
    <location>
        <position position="54"/>
    </location>
</feature>
<name>C5KRD0_PERM5</name>
<reference evidence="3 4" key="1">
    <citation type="submission" date="2008-07" db="EMBL/GenBank/DDBJ databases">
        <authorList>
            <person name="El-Sayed N."/>
            <person name="Caler E."/>
            <person name="Inman J."/>
            <person name="Amedeo P."/>
            <person name="Hass B."/>
            <person name="Wortman J."/>
        </authorList>
    </citation>
    <scope>NUCLEOTIDE SEQUENCE [LARGE SCALE GENOMIC DNA]</scope>
    <source>
        <strain evidence="4">ATCC 50983 / TXsc</strain>
    </source>
</reference>
<organism evidence="4">
    <name type="scientific">Perkinsus marinus (strain ATCC 50983 / TXsc)</name>
    <dbReference type="NCBI Taxonomy" id="423536"/>
    <lineage>
        <taxon>Eukaryota</taxon>
        <taxon>Sar</taxon>
        <taxon>Alveolata</taxon>
        <taxon>Perkinsozoa</taxon>
        <taxon>Perkinsea</taxon>
        <taxon>Perkinsida</taxon>
        <taxon>Perkinsidae</taxon>
        <taxon>Perkinsus</taxon>
    </lineage>
</organism>
<evidence type="ECO:0000313" key="3">
    <source>
        <dbReference type="EMBL" id="EER12963.1"/>
    </source>
</evidence>
<dbReference type="PANTHER" id="PTHR20931:SF0">
    <property type="entry name" value="TETRATRICOPEPTIDE REPEAT PROTEIN 30"/>
    <property type="match status" value="1"/>
</dbReference>
<dbReference type="AlphaFoldDB" id="C5KRD0"/>
<dbReference type="GO" id="GO:0005879">
    <property type="term" value="C:axonemal microtubule"/>
    <property type="evidence" value="ECO:0007669"/>
    <property type="project" value="TreeGrafter"/>
</dbReference>
<dbReference type="OrthoDB" id="10249577at2759"/>
<evidence type="ECO:0008006" key="5">
    <source>
        <dbReference type="Google" id="ProtNLM"/>
    </source>
</evidence>
<protein>
    <recommendedName>
        <fullName evidence="5">Tetratricopeptide repeat protein</fullName>
    </recommendedName>
</protein>
<keyword evidence="1" id="KW-0677">Repeat</keyword>
<gene>
    <name evidence="3" type="ORF">Pmar_PMAR015687</name>
</gene>
<proteinExistence type="predicted"/>